<dbReference type="Proteomes" id="UP000607653">
    <property type="component" value="Unassembled WGS sequence"/>
</dbReference>
<evidence type="ECO:0000256" key="1">
    <source>
        <dbReference type="SAM" id="Coils"/>
    </source>
</evidence>
<evidence type="ECO:0000313" key="2">
    <source>
        <dbReference type="EMBL" id="DAD39269.1"/>
    </source>
</evidence>
<reference evidence="2 3" key="1">
    <citation type="journal article" date="2020" name="Mol. Biol. Evol.">
        <title>Distinct Expression and Methylation Patterns for Genes with Different Fates following a Single Whole-Genome Duplication in Flowering Plants.</title>
        <authorList>
            <person name="Shi T."/>
            <person name="Rahmani R.S."/>
            <person name="Gugger P.F."/>
            <person name="Wang M."/>
            <person name="Li H."/>
            <person name="Zhang Y."/>
            <person name="Li Z."/>
            <person name="Wang Q."/>
            <person name="Van de Peer Y."/>
            <person name="Marchal K."/>
            <person name="Chen J."/>
        </authorList>
    </citation>
    <scope>NUCLEOTIDE SEQUENCE [LARGE SCALE GENOMIC DNA]</scope>
    <source>
        <tissue evidence="2">Leaf</tissue>
    </source>
</reference>
<sequence>MVIPVAVDGDQMRIREEEKRRREEAKKRRRREEERKQRLTLAWGVFDGRAPVSRLGHIRLNRPHQVNAQTRVNVGIVDVSFFYSQVHTFNAPTGAQNVALNHLSYKYLF</sequence>
<organism evidence="2 3">
    <name type="scientific">Nelumbo nucifera</name>
    <name type="common">Sacred lotus</name>
    <dbReference type="NCBI Taxonomy" id="4432"/>
    <lineage>
        <taxon>Eukaryota</taxon>
        <taxon>Viridiplantae</taxon>
        <taxon>Streptophyta</taxon>
        <taxon>Embryophyta</taxon>
        <taxon>Tracheophyta</taxon>
        <taxon>Spermatophyta</taxon>
        <taxon>Magnoliopsida</taxon>
        <taxon>Proteales</taxon>
        <taxon>Nelumbonaceae</taxon>
        <taxon>Nelumbo</taxon>
    </lineage>
</organism>
<dbReference type="EMBL" id="DUZY01000005">
    <property type="protein sequence ID" value="DAD39269.1"/>
    <property type="molecule type" value="Genomic_DNA"/>
</dbReference>
<proteinExistence type="predicted"/>
<name>A0A822Z785_NELNU</name>
<feature type="coiled-coil region" evidence="1">
    <location>
        <begin position="14"/>
        <end position="42"/>
    </location>
</feature>
<accession>A0A822Z785</accession>
<keyword evidence="3" id="KW-1185">Reference proteome</keyword>
<evidence type="ECO:0000313" key="3">
    <source>
        <dbReference type="Proteomes" id="UP000607653"/>
    </source>
</evidence>
<protein>
    <submittedName>
        <fullName evidence="2">Uncharacterized protein</fullName>
    </submittedName>
</protein>
<dbReference type="AlphaFoldDB" id="A0A822Z785"/>
<comment type="caution">
    <text evidence="2">The sequence shown here is derived from an EMBL/GenBank/DDBJ whole genome shotgun (WGS) entry which is preliminary data.</text>
</comment>
<gene>
    <name evidence="2" type="ORF">HUJ06_013592</name>
</gene>
<keyword evidence="1" id="KW-0175">Coiled coil</keyword>